<keyword evidence="8 11" id="KW-0450">Lipoyl</keyword>
<evidence type="ECO:0000256" key="7">
    <source>
        <dbReference type="ARBA" id="ARBA00022679"/>
    </source>
</evidence>
<evidence type="ECO:0000256" key="2">
    <source>
        <dbReference type="ARBA" id="ARBA00005145"/>
    </source>
</evidence>
<dbReference type="Gene3D" id="2.40.50.100">
    <property type="match status" value="1"/>
</dbReference>
<protein>
    <recommendedName>
        <fullName evidence="5 11">Dihydrolipoyllysine-residue succinyltransferase component of 2-oxoglutarate dehydrogenase complex</fullName>
        <ecNumber evidence="4 11">2.3.1.61</ecNumber>
    </recommendedName>
    <alternativeName>
        <fullName evidence="11">2-oxoglutarate dehydrogenase complex component E2</fullName>
    </alternativeName>
</protein>
<accession>A0ABM7EXT9</accession>
<evidence type="ECO:0000259" key="12">
    <source>
        <dbReference type="PROSITE" id="PS50968"/>
    </source>
</evidence>
<evidence type="ECO:0000256" key="3">
    <source>
        <dbReference type="ARBA" id="ARBA00007317"/>
    </source>
</evidence>
<comment type="catalytic activity">
    <reaction evidence="10 11">
        <text>N(6)-[(R)-dihydrolipoyl]-L-lysyl-[protein] + succinyl-CoA = N(6)-[(R)-S(8)-succinyldihydrolipoyl]-L-lysyl-[protein] + CoA</text>
        <dbReference type="Rhea" id="RHEA:15213"/>
        <dbReference type="Rhea" id="RHEA-COMP:10475"/>
        <dbReference type="Rhea" id="RHEA-COMP:20092"/>
        <dbReference type="ChEBI" id="CHEBI:57287"/>
        <dbReference type="ChEBI" id="CHEBI:57292"/>
        <dbReference type="ChEBI" id="CHEBI:83100"/>
        <dbReference type="ChEBI" id="CHEBI:83120"/>
        <dbReference type="EC" id="2.3.1.61"/>
    </reaction>
</comment>
<dbReference type="Gene3D" id="4.10.320.10">
    <property type="entry name" value="E3-binding domain"/>
    <property type="match status" value="1"/>
</dbReference>
<dbReference type="InterPro" id="IPR006255">
    <property type="entry name" value="SucB"/>
</dbReference>
<name>A0ABM7EXT9_9FLAO</name>
<dbReference type="InterPro" id="IPR004167">
    <property type="entry name" value="PSBD"/>
</dbReference>
<dbReference type="InterPro" id="IPR000089">
    <property type="entry name" value="Biotin_lipoyl"/>
</dbReference>
<evidence type="ECO:0000259" key="13">
    <source>
        <dbReference type="PROSITE" id="PS51826"/>
    </source>
</evidence>
<keyword evidence="15" id="KW-1185">Reference proteome</keyword>
<comment type="pathway">
    <text evidence="2 11">Amino-acid degradation; L-lysine degradation via saccharopine pathway; glutaryl-CoA from L-lysine: step 6/6.</text>
</comment>
<dbReference type="PROSITE" id="PS51826">
    <property type="entry name" value="PSBD"/>
    <property type="match status" value="1"/>
</dbReference>
<reference evidence="14 15" key="1">
    <citation type="journal article" date="2015" name="Microbes Environ.">
        <title>An Efficient Strategy Developed for Next-Generation Sequencing of Endosymbiont Genomes Performed Using Crude DNA Isolated from Host Tissues: A Case Study of Blattabacterium cuenoti Inhabiting the Fat Bodies of Cockroaches.</title>
        <authorList>
            <person name="Kinjo Y."/>
            <person name="Saitoh S."/>
            <person name="Tokuda G."/>
        </authorList>
    </citation>
    <scope>NUCLEOTIDE SEQUENCE [LARGE SCALE GENOMIC DNA]</scope>
    <source>
        <strain evidence="14 15">BPAY</strain>
    </source>
</reference>
<dbReference type="CDD" id="cd06849">
    <property type="entry name" value="lipoyl_domain"/>
    <property type="match status" value="1"/>
</dbReference>
<dbReference type="InterPro" id="IPR050537">
    <property type="entry name" value="2-oxoacid_dehydrogenase"/>
</dbReference>
<keyword evidence="7 11" id="KW-0808">Transferase</keyword>
<comment type="similarity">
    <text evidence="3 11">Belongs to the 2-oxoacid dehydrogenase family.</text>
</comment>
<keyword evidence="6 11" id="KW-0816">Tricarboxylic acid cycle</keyword>
<dbReference type="SUPFAM" id="SSF52777">
    <property type="entry name" value="CoA-dependent acyltransferases"/>
    <property type="match status" value="1"/>
</dbReference>
<feature type="domain" description="Lipoyl-binding" evidence="12">
    <location>
        <begin position="2"/>
        <end position="76"/>
    </location>
</feature>
<organism evidence="14 15">
    <name type="scientific">Blattabacterium cuenoti BPAY</name>
    <dbReference type="NCBI Taxonomy" id="1457031"/>
    <lineage>
        <taxon>Bacteria</taxon>
        <taxon>Pseudomonadati</taxon>
        <taxon>Bacteroidota</taxon>
        <taxon>Flavobacteriia</taxon>
        <taxon>Flavobacteriales</taxon>
        <taxon>Blattabacteriaceae</taxon>
        <taxon>Blattabacterium</taxon>
    </lineage>
</organism>
<evidence type="ECO:0000256" key="4">
    <source>
        <dbReference type="ARBA" id="ARBA00012945"/>
    </source>
</evidence>
<dbReference type="PROSITE" id="PS50968">
    <property type="entry name" value="BIOTINYL_LIPOYL"/>
    <property type="match status" value="1"/>
</dbReference>
<evidence type="ECO:0000256" key="8">
    <source>
        <dbReference type="ARBA" id="ARBA00022823"/>
    </source>
</evidence>
<feature type="domain" description="Peripheral subunit-binding (PSBD)" evidence="13">
    <location>
        <begin position="110"/>
        <end position="147"/>
    </location>
</feature>
<dbReference type="Proteomes" id="UP000217805">
    <property type="component" value="Chromosome"/>
</dbReference>
<dbReference type="RefSeq" id="WP_173768917.1">
    <property type="nucleotide sequence ID" value="NZ_AP014609.1"/>
</dbReference>
<dbReference type="InterPro" id="IPR001078">
    <property type="entry name" value="2-oxoacid_DH_actylTfrase"/>
</dbReference>
<dbReference type="Pfam" id="PF02817">
    <property type="entry name" value="E3_binding"/>
    <property type="match status" value="1"/>
</dbReference>
<dbReference type="EMBL" id="AP014609">
    <property type="protein sequence ID" value="BAR91805.1"/>
    <property type="molecule type" value="Genomic_DNA"/>
</dbReference>
<evidence type="ECO:0000256" key="5">
    <source>
        <dbReference type="ARBA" id="ARBA00019511"/>
    </source>
</evidence>
<gene>
    <name evidence="14" type="primary">sucB</name>
    <name evidence="14" type="ORF">BPAY_045</name>
</gene>
<sequence>MIIQIKVPSPGESITEVEVSTWLVKNGDYVHKGQIIAEIDSDKATLEISSEENGIITIMVEKGERVRVGDVLCIIESSNKEDTKKHKKKIVQDKKDHVEKVSPTNKKIKIPSPASRKILKEKNISIESVIGTGKHGRITKKDCIFHLEKNETSIIPNNRPTITTMYNRLETKTPLSSLRRKLSERLVYVKNQTASLTTFNEVDMLKIFIIRKKYKDLFKKKHGVNLGLMSFFTLSCVRALKLYPDVNAMISEKEKINFEYYDISIAISGPKGLMVPVIRNAEHLSFREIEQEIYKLSTRVHNGKISIDEMTGGTFTITNGGIFGSMLSTPIINPPQSAILGMHKIMERPVVVNGSIEIRPIMYLALSYDHRIIDGRESVGFLVSVKESIENPIKFLMGGSEETLSKKLEL</sequence>
<evidence type="ECO:0000256" key="10">
    <source>
        <dbReference type="ARBA" id="ARBA00052761"/>
    </source>
</evidence>
<dbReference type="Gene3D" id="3.30.559.10">
    <property type="entry name" value="Chloramphenicol acetyltransferase-like domain"/>
    <property type="match status" value="1"/>
</dbReference>
<dbReference type="Pfam" id="PF00198">
    <property type="entry name" value="2-oxoacid_dh"/>
    <property type="match status" value="1"/>
</dbReference>
<evidence type="ECO:0000256" key="9">
    <source>
        <dbReference type="ARBA" id="ARBA00023315"/>
    </source>
</evidence>
<evidence type="ECO:0000313" key="14">
    <source>
        <dbReference type="EMBL" id="BAR91805.1"/>
    </source>
</evidence>
<dbReference type="EC" id="2.3.1.61" evidence="4 11"/>
<dbReference type="InterPro" id="IPR036625">
    <property type="entry name" value="E3-bd_dom_sf"/>
</dbReference>
<dbReference type="InterPro" id="IPR011053">
    <property type="entry name" value="Single_hybrid_motif"/>
</dbReference>
<dbReference type="InterPro" id="IPR023213">
    <property type="entry name" value="CAT-like_dom_sf"/>
</dbReference>
<dbReference type="NCBIfam" id="TIGR01347">
    <property type="entry name" value="sucB"/>
    <property type="match status" value="1"/>
</dbReference>
<proteinExistence type="inferred from homology"/>
<evidence type="ECO:0000256" key="11">
    <source>
        <dbReference type="RuleBase" id="RU361138"/>
    </source>
</evidence>
<dbReference type="PANTHER" id="PTHR43416:SF5">
    <property type="entry name" value="DIHYDROLIPOYLLYSINE-RESIDUE SUCCINYLTRANSFERASE COMPONENT OF 2-OXOGLUTARATE DEHYDROGENASE COMPLEX, MITOCHONDRIAL"/>
    <property type="match status" value="1"/>
</dbReference>
<evidence type="ECO:0000256" key="6">
    <source>
        <dbReference type="ARBA" id="ARBA00022532"/>
    </source>
</evidence>
<dbReference type="SUPFAM" id="SSF51230">
    <property type="entry name" value="Single hybrid motif"/>
    <property type="match status" value="1"/>
</dbReference>
<keyword evidence="9 11" id="KW-0012">Acyltransferase</keyword>
<comment type="cofactor">
    <cofactor evidence="11">
        <name>(R)-lipoate</name>
        <dbReference type="ChEBI" id="CHEBI:83088"/>
    </cofactor>
    <text evidence="11">Binds 1 lipoyl cofactor covalently.</text>
</comment>
<dbReference type="NCBIfam" id="NF004309">
    <property type="entry name" value="PRK05704.1"/>
    <property type="match status" value="1"/>
</dbReference>
<evidence type="ECO:0000256" key="1">
    <source>
        <dbReference type="ARBA" id="ARBA00004052"/>
    </source>
</evidence>
<dbReference type="Pfam" id="PF00364">
    <property type="entry name" value="Biotin_lipoyl"/>
    <property type="match status" value="1"/>
</dbReference>
<dbReference type="SUPFAM" id="SSF47005">
    <property type="entry name" value="Peripheral subunit-binding domain of 2-oxo acid dehydrogenase complex"/>
    <property type="match status" value="1"/>
</dbReference>
<comment type="function">
    <text evidence="1 11">E2 component of the 2-oxoglutarate dehydrogenase (OGDH) complex which catalyzes the second step in the conversion of 2-oxoglutarate to succinyl-CoA and CO(2).</text>
</comment>
<dbReference type="PANTHER" id="PTHR43416">
    <property type="entry name" value="DIHYDROLIPOYLLYSINE-RESIDUE SUCCINYLTRANSFERASE COMPONENT OF 2-OXOGLUTARATE DEHYDROGENASE COMPLEX, MITOCHONDRIAL-RELATED"/>
    <property type="match status" value="1"/>
</dbReference>
<evidence type="ECO:0000313" key="15">
    <source>
        <dbReference type="Proteomes" id="UP000217805"/>
    </source>
</evidence>